<feature type="signal peptide" evidence="1">
    <location>
        <begin position="1"/>
        <end position="15"/>
    </location>
</feature>
<proteinExistence type="predicted"/>
<dbReference type="EMBL" id="HBUF01556331">
    <property type="protein sequence ID" value="CAG6760430.1"/>
    <property type="molecule type" value="Transcribed_RNA"/>
</dbReference>
<dbReference type="AlphaFoldDB" id="A0A8D9A793"/>
<accession>A0A8D9A793</accession>
<evidence type="ECO:0008006" key="3">
    <source>
        <dbReference type="Google" id="ProtNLM"/>
    </source>
</evidence>
<feature type="chain" id="PRO_5036428972" description="Secreted protein" evidence="1">
    <location>
        <begin position="16"/>
        <end position="105"/>
    </location>
</feature>
<organism evidence="2">
    <name type="scientific">Cacopsylla melanoneura</name>
    <dbReference type="NCBI Taxonomy" id="428564"/>
    <lineage>
        <taxon>Eukaryota</taxon>
        <taxon>Metazoa</taxon>
        <taxon>Ecdysozoa</taxon>
        <taxon>Arthropoda</taxon>
        <taxon>Hexapoda</taxon>
        <taxon>Insecta</taxon>
        <taxon>Pterygota</taxon>
        <taxon>Neoptera</taxon>
        <taxon>Paraneoptera</taxon>
        <taxon>Hemiptera</taxon>
        <taxon>Sternorrhyncha</taxon>
        <taxon>Psylloidea</taxon>
        <taxon>Psyllidae</taxon>
        <taxon>Psyllinae</taxon>
        <taxon>Cacopsylla</taxon>
    </lineage>
</organism>
<keyword evidence="1" id="KW-0732">Signal</keyword>
<evidence type="ECO:0000313" key="2">
    <source>
        <dbReference type="EMBL" id="CAG6760430.1"/>
    </source>
</evidence>
<reference evidence="2" key="1">
    <citation type="submission" date="2021-05" db="EMBL/GenBank/DDBJ databases">
        <authorList>
            <person name="Alioto T."/>
            <person name="Alioto T."/>
            <person name="Gomez Garrido J."/>
        </authorList>
    </citation>
    <scope>NUCLEOTIDE SEQUENCE</scope>
</reference>
<protein>
    <recommendedName>
        <fullName evidence="3">Secreted protein</fullName>
    </recommendedName>
</protein>
<name>A0A8D9A793_9HEMI</name>
<sequence>MWCFTALVNVSFLVSQWNTSWYLSMKDLIAASSSEFICDVLIFWKSNSALFVDKVFRLASRIVLPNSCRGNASTGDSRILVSFSVSFTRVHIAVLSLTEITPSGM</sequence>
<evidence type="ECO:0000256" key="1">
    <source>
        <dbReference type="SAM" id="SignalP"/>
    </source>
</evidence>
<dbReference type="EMBL" id="HBUF01556330">
    <property type="protein sequence ID" value="CAG6760428.1"/>
    <property type="molecule type" value="Transcribed_RNA"/>
</dbReference>